<feature type="region of interest" description="Disordered" evidence="2">
    <location>
        <begin position="265"/>
        <end position="286"/>
    </location>
</feature>
<keyword evidence="5" id="KW-1185">Reference proteome</keyword>
<evidence type="ECO:0000256" key="2">
    <source>
        <dbReference type="SAM" id="MobiDB-lite"/>
    </source>
</evidence>
<dbReference type="InterPro" id="IPR014710">
    <property type="entry name" value="RmlC-like_jellyroll"/>
</dbReference>
<feature type="domain" description="Cupin type-2" evidence="3">
    <location>
        <begin position="46"/>
        <end position="105"/>
    </location>
</feature>
<accession>A0A101T040</accession>
<evidence type="ECO:0000313" key="5">
    <source>
        <dbReference type="Proteomes" id="UP000052982"/>
    </source>
</evidence>
<gene>
    <name evidence="4" type="ORF">AQJ64_17860</name>
</gene>
<dbReference type="PANTHER" id="PTHR35848">
    <property type="entry name" value="OXALATE-BINDING PROTEIN"/>
    <property type="match status" value="1"/>
</dbReference>
<comment type="caution">
    <text evidence="4">The sequence shown here is derived from an EMBL/GenBank/DDBJ whole genome shotgun (WGS) entry which is preliminary data.</text>
</comment>
<dbReference type="InterPro" id="IPR011051">
    <property type="entry name" value="RmlC_Cupin_sf"/>
</dbReference>
<feature type="compositionally biased region" description="Basic and acidic residues" evidence="2">
    <location>
        <begin position="134"/>
        <end position="150"/>
    </location>
</feature>
<dbReference type="RefSeq" id="WP_055631679.1">
    <property type="nucleotide sequence ID" value="NZ_JBIRTR010000019.1"/>
</dbReference>
<evidence type="ECO:0000259" key="3">
    <source>
        <dbReference type="Pfam" id="PF07883"/>
    </source>
</evidence>
<dbReference type="STRING" id="1943.AQJ64_17860"/>
<dbReference type="EMBL" id="LMWW01000025">
    <property type="protein sequence ID" value="KUN83328.1"/>
    <property type="molecule type" value="Genomic_DNA"/>
</dbReference>
<proteinExistence type="predicted"/>
<dbReference type="InterPro" id="IPR051610">
    <property type="entry name" value="GPI/OXD"/>
</dbReference>
<dbReference type="Pfam" id="PF07883">
    <property type="entry name" value="Cupin_2"/>
    <property type="match status" value="2"/>
</dbReference>
<feature type="region of interest" description="Disordered" evidence="2">
    <location>
        <begin position="132"/>
        <end position="152"/>
    </location>
</feature>
<evidence type="ECO:0000313" key="4">
    <source>
        <dbReference type="EMBL" id="KUN83328.1"/>
    </source>
</evidence>
<dbReference type="Proteomes" id="UP000052982">
    <property type="component" value="Unassembled WGS sequence"/>
</dbReference>
<dbReference type="SUPFAM" id="SSF51182">
    <property type="entry name" value="RmlC-like cupins"/>
    <property type="match status" value="1"/>
</dbReference>
<dbReference type="Gene3D" id="2.60.120.10">
    <property type="entry name" value="Jelly Rolls"/>
    <property type="match status" value="2"/>
</dbReference>
<keyword evidence="1" id="KW-0479">Metal-binding</keyword>
<reference evidence="4 5" key="1">
    <citation type="submission" date="2015-10" db="EMBL/GenBank/DDBJ databases">
        <title>Draft genome sequence of Streptomyces griseoruber DSM 40281, type strain for the species Streptomyces griseoruber.</title>
        <authorList>
            <person name="Ruckert C."/>
            <person name="Winkler A."/>
            <person name="Kalinowski J."/>
            <person name="Kampfer P."/>
            <person name="Glaeser S."/>
        </authorList>
    </citation>
    <scope>NUCLEOTIDE SEQUENCE [LARGE SCALE GENOMIC DNA]</scope>
    <source>
        <strain evidence="4 5">DSM 40281</strain>
    </source>
</reference>
<protein>
    <recommendedName>
        <fullName evidence="3">Cupin type-2 domain-containing protein</fullName>
    </recommendedName>
</protein>
<sequence length="286" mass="30834">MPPITPRTRMQYVRPFDPDQAIDTGFPGYRAQFLSHLESAILINSHIEEGGCGPGLHYHHVDQLYYLVEGTMNVQLGYEVQHISAGTLVFIPAGLAHRNWNDGPGAETHFEMLIPAPGPMAQLAYMVDSPEDVPASHRTDHPGYTRRVDPDALDEPMPGLKMLALASPATGARHTVVNYMEVAPGGAGPGTHIHAFDQYYLVLEGELTVEVALEKHVVGPRTLVVLPAGVPHRQYNAGTVTEKHISVLSPAPEAAQPWDSGVEFSANGDDVTGPQSVFEGIGAGRS</sequence>
<evidence type="ECO:0000256" key="1">
    <source>
        <dbReference type="ARBA" id="ARBA00022723"/>
    </source>
</evidence>
<organism evidence="4 5">
    <name type="scientific">Streptomyces griseoruber</name>
    <dbReference type="NCBI Taxonomy" id="1943"/>
    <lineage>
        <taxon>Bacteria</taxon>
        <taxon>Bacillati</taxon>
        <taxon>Actinomycetota</taxon>
        <taxon>Actinomycetes</taxon>
        <taxon>Kitasatosporales</taxon>
        <taxon>Streptomycetaceae</taxon>
        <taxon>Streptomyces</taxon>
    </lineage>
</organism>
<dbReference type="PANTHER" id="PTHR35848:SF6">
    <property type="entry name" value="CUPIN TYPE-2 DOMAIN-CONTAINING PROTEIN"/>
    <property type="match status" value="1"/>
</dbReference>
<name>A0A101T040_9ACTN</name>
<dbReference type="InterPro" id="IPR013096">
    <property type="entry name" value="Cupin_2"/>
</dbReference>
<feature type="domain" description="Cupin type-2" evidence="3">
    <location>
        <begin position="179"/>
        <end position="239"/>
    </location>
</feature>
<dbReference type="OrthoDB" id="9791637at2"/>
<dbReference type="AlphaFoldDB" id="A0A101T040"/>
<dbReference type="GO" id="GO:0046872">
    <property type="term" value="F:metal ion binding"/>
    <property type="evidence" value="ECO:0007669"/>
    <property type="project" value="UniProtKB-KW"/>
</dbReference>